<gene>
    <name evidence="1" type="ORF">VHEMI07813</name>
</gene>
<dbReference type="EMBL" id="CDHN01000004">
    <property type="protein sequence ID" value="CEJ92144.1"/>
    <property type="molecule type" value="Genomic_DNA"/>
</dbReference>
<evidence type="ECO:0000313" key="1">
    <source>
        <dbReference type="EMBL" id="CEJ92144.1"/>
    </source>
</evidence>
<dbReference type="STRING" id="1531966.A0A0A1TBH7"/>
<protein>
    <submittedName>
        <fullName evidence="1">Uncharacterized protein</fullName>
    </submittedName>
</protein>
<accession>A0A0A1TBH7</accession>
<dbReference type="Proteomes" id="UP000039046">
    <property type="component" value="Unassembled WGS sequence"/>
</dbReference>
<evidence type="ECO:0000313" key="2">
    <source>
        <dbReference type="Proteomes" id="UP000039046"/>
    </source>
</evidence>
<organism evidence="1 2">
    <name type="scientific">[Torrubiella] hemipterigena</name>
    <dbReference type="NCBI Taxonomy" id="1531966"/>
    <lineage>
        <taxon>Eukaryota</taxon>
        <taxon>Fungi</taxon>
        <taxon>Dikarya</taxon>
        <taxon>Ascomycota</taxon>
        <taxon>Pezizomycotina</taxon>
        <taxon>Sordariomycetes</taxon>
        <taxon>Hypocreomycetidae</taxon>
        <taxon>Hypocreales</taxon>
        <taxon>Clavicipitaceae</taxon>
        <taxon>Clavicipitaceae incertae sedis</taxon>
        <taxon>'Torrubiella' clade</taxon>
    </lineage>
</organism>
<reference evidence="1 2" key="1">
    <citation type="journal article" date="2015" name="Genome Announc.">
        <title>Draft Genome Sequence and Gene Annotation of the Entomopathogenic Fungus Verticillium hemipterigenum.</title>
        <authorList>
            <person name="Horn F."/>
            <person name="Habel A."/>
            <person name="Scharf D.H."/>
            <person name="Dworschak J."/>
            <person name="Brakhage A.A."/>
            <person name="Guthke R."/>
            <person name="Hertweck C."/>
            <person name="Linde J."/>
        </authorList>
    </citation>
    <scope>NUCLEOTIDE SEQUENCE [LARGE SCALE GENOMIC DNA]</scope>
</reference>
<dbReference type="OrthoDB" id="4919232at2759"/>
<sequence>MVQGFTTIGELQGYWRNCEDVYLKSKSSEHYQNLVEPLTQVYSYMLEYQIRAICHLSKKQLSRAWAKVTGYDDWASKEANIVRISNQCLANIGPLETNELRKTFETHMQKLDRMVEVGTNIVKTMDDHRRQDGEDKLSKRRRRTIEVVWNITRIR</sequence>
<proteinExistence type="predicted"/>
<dbReference type="AlphaFoldDB" id="A0A0A1TBH7"/>
<name>A0A0A1TBH7_9HYPO</name>
<keyword evidence="2" id="KW-1185">Reference proteome</keyword>
<dbReference type="HOGENOM" id="CLU_1696746_0_0_1"/>